<gene>
    <name evidence="1" type="primary">59</name>
    <name evidence="1" type="ORF">SEA_MOOMOO_59</name>
</gene>
<name>A0A2P1JR94_9CAUD</name>
<dbReference type="EMBL" id="MH001449">
    <property type="protein sequence ID" value="AVO21664.1"/>
    <property type="molecule type" value="Genomic_DNA"/>
</dbReference>
<reference evidence="2" key="1">
    <citation type="submission" date="2018-02" db="EMBL/GenBank/DDBJ databases">
        <authorList>
            <person name="Cohen D.B."/>
            <person name="Kent A.D."/>
        </authorList>
    </citation>
    <scope>NUCLEOTIDE SEQUENCE [LARGE SCALE GENOMIC DNA]</scope>
</reference>
<dbReference type="RefSeq" id="YP_009963660.1">
    <property type="nucleotide sequence ID" value="NC_051721.1"/>
</dbReference>
<protein>
    <submittedName>
        <fullName evidence="1">Uncharacterized protein</fullName>
    </submittedName>
</protein>
<accession>A0A2P1JR94</accession>
<dbReference type="GeneID" id="60335244"/>
<evidence type="ECO:0000313" key="1">
    <source>
        <dbReference type="EMBL" id="AVO21664.1"/>
    </source>
</evidence>
<keyword evidence="2" id="KW-1185">Reference proteome</keyword>
<dbReference type="KEGG" id="vg:60335244"/>
<organism evidence="1 2">
    <name type="scientific">Mycobacterium phage MooMoo</name>
    <dbReference type="NCBI Taxonomy" id="2108127"/>
    <lineage>
        <taxon>Viruses</taxon>
        <taxon>Duplodnaviria</taxon>
        <taxon>Heunggongvirae</taxon>
        <taxon>Uroviricota</taxon>
        <taxon>Caudoviricetes</taxon>
        <taxon>Gracegardnervirinae</taxon>
        <taxon>Moomoovirus</taxon>
        <taxon>Moomoovirus moomoo</taxon>
    </lineage>
</organism>
<evidence type="ECO:0000313" key="2">
    <source>
        <dbReference type="Proteomes" id="UP000241634"/>
    </source>
</evidence>
<sequence>MNRPSYDDLARENALLKGELVEARQALKFVRTQYSIASAQWVEIAKSPEAMAQLAEVRS</sequence>
<proteinExistence type="predicted"/>
<dbReference type="Proteomes" id="UP000241634">
    <property type="component" value="Segment"/>
</dbReference>